<keyword evidence="3" id="KW-1185">Reference proteome</keyword>
<organism evidence="2 3">
    <name type="scientific">Pieris macdunnoughi</name>
    <dbReference type="NCBI Taxonomy" id="345717"/>
    <lineage>
        <taxon>Eukaryota</taxon>
        <taxon>Metazoa</taxon>
        <taxon>Ecdysozoa</taxon>
        <taxon>Arthropoda</taxon>
        <taxon>Hexapoda</taxon>
        <taxon>Insecta</taxon>
        <taxon>Pterygota</taxon>
        <taxon>Neoptera</taxon>
        <taxon>Endopterygota</taxon>
        <taxon>Lepidoptera</taxon>
        <taxon>Glossata</taxon>
        <taxon>Ditrysia</taxon>
        <taxon>Papilionoidea</taxon>
        <taxon>Pieridae</taxon>
        <taxon>Pierinae</taxon>
        <taxon>Pieris</taxon>
    </lineage>
</organism>
<dbReference type="EMBL" id="CAJOBZ010000031">
    <property type="protein sequence ID" value="CAF4889451.1"/>
    <property type="molecule type" value="Genomic_DNA"/>
</dbReference>
<feature type="compositionally biased region" description="Basic and acidic residues" evidence="1">
    <location>
        <begin position="103"/>
        <end position="112"/>
    </location>
</feature>
<evidence type="ECO:0000256" key="1">
    <source>
        <dbReference type="SAM" id="MobiDB-lite"/>
    </source>
</evidence>
<proteinExistence type="predicted"/>
<protein>
    <submittedName>
        <fullName evidence="2">Uncharacterized protein</fullName>
    </submittedName>
</protein>
<reference evidence="2" key="1">
    <citation type="submission" date="2021-02" db="EMBL/GenBank/DDBJ databases">
        <authorList>
            <person name="Steward A R."/>
        </authorList>
    </citation>
    <scope>NUCLEOTIDE SEQUENCE</scope>
</reference>
<evidence type="ECO:0000313" key="2">
    <source>
        <dbReference type="EMBL" id="CAF4889451.1"/>
    </source>
</evidence>
<dbReference type="OrthoDB" id="8191755at2759"/>
<accession>A0A821UG31</accession>
<evidence type="ECO:0000313" key="3">
    <source>
        <dbReference type="Proteomes" id="UP000663880"/>
    </source>
</evidence>
<feature type="compositionally biased region" description="Low complexity" evidence="1">
    <location>
        <begin position="121"/>
        <end position="145"/>
    </location>
</feature>
<comment type="caution">
    <text evidence="2">The sequence shown here is derived from an EMBL/GenBank/DDBJ whole genome shotgun (WGS) entry which is preliminary data.</text>
</comment>
<feature type="region of interest" description="Disordered" evidence="1">
    <location>
        <begin position="103"/>
        <end position="151"/>
    </location>
</feature>
<name>A0A821UG31_9NEOP</name>
<dbReference type="AlphaFoldDB" id="A0A821UG31"/>
<gene>
    <name evidence="2" type="ORF">PMACD_LOCUS10324</name>
</gene>
<dbReference type="Proteomes" id="UP000663880">
    <property type="component" value="Unassembled WGS sequence"/>
</dbReference>
<sequence>MKSNLGRKITPYDIFICSEKHFKKSQQFPNQKQGLMLQYPFNPDIFTKEDFLAAEFLNNDNLILHSTEHRKQDSKTPETQLIPDRQNEISICNIPDDFILHSSEHREIDNKTPESQLITNQSPSVSPLPSSPTSPTQQLPTPHSSGQQIQS</sequence>